<feature type="transmembrane region" description="Helical" evidence="10">
    <location>
        <begin position="176"/>
        <end position="197"/>
    </location>
</feature>
<evidence type="ECO:0000256" key="4">
    <source>
        <dbReference type="ARBA" id="ARBA00022475"/>
    </source>
</evidence>
<feature type="transmembrane region" description="Helical" evidence="10">
    <location>
        <begin position="97"/>
        <end position="119"/>
    </location>
</feature>
<dbReference type="InterPro" id="IPR022357">
    <property type="entry name" value="MIP_CS"/>
</dbReference>
<evidence type="ECO:0000256" key="8">
    <source>
        <dbReference type="RuleBase" id="RU000477"/>
    </source>
</evidence>
<protein>
    <submittedName>
        <fullName evidence="11">MIP family channel protein</fullName>
    </submittedName>
</protein>
<dbReference type="Gene3D" id="1.20.1080.10">
    <property type="entry name" value="Glycerol uptake facilitator protein"/>
    <property type="match status" value="1"/>
</dbReference>
<name>A0A6L6XNK5_9ACTN</name>
<dbReference type="Pfam" id="PF00230">
    <property type="entry name" value="MIP"/>
    <property type="match status" value="1"/>
</dbReference>
<reference evidence="11 12" key="1">
    <citation type="submission" date="2019-12" db="EMBL/GenBank/DDBJ databases">
        <authorList>
            <person name="Huq M.A."/>
        </authorList>
    </citation>
    <scope>NUCLEOTIDE SEQUENCE [LARGE SCALE GENOMIC DNA]</scope>
    <source>
        <strain evidence="11 12">MAH-18</strain>
    </source>
</reference>
<evidence type="ECO:0000256" key="2">
    <source>
        <dbReference type="ARBA" id="ARBA00006175"/>
    </source>
</evidence>
<feature type="transmembrane region" description="Helical" evidence="10">
    <location>
        <begin position="19"/>
        <end position="39"/>
    </location>
</feature>
<comment type="subcellular location">
    <subcellularLocation>
        <location evidence="1">Cell membrane</location>
        <topology evidence="1">Multi-pass membrane protein</topology>
    </subcellularLocation>
</comment>
<evidence type="ECO:0000256" key="5">
    <source>
        <dbReference type="ARBA" id="ARBA00022692"/>
    </source>
</evidence>
<dbReference type="PANTHER" id="PTHR19139:SF199">
    <property type="entry name" value="MIP17260P"/>
    <property type="match status" value="1"/>
</dbReference>
<dbReference type="GO" id="GO:0005886">
    <property type="term" value="C:plasma membrane"/>
    <property type="evidence" value="ECO:0007669"/>
    <property type="project" value="UniProtKB-SubCell"/>
</dbReference>
<accession>A0A6L6XNK5</accession>
<feature type="transmembrane region" description="Helical" evidence="10">
    <location>
        <begin position="217"/>
        <end position="238"/>
    </location>
</feature>
<evidence type="ECO:0000256" key="3">
    <source>
        <dbReference type="ARBA" id="ARBA00022448"/>
    </source>
</evidence>
<feature type="transmembrane region" description="Helical" evidence="10">
    <location>
        <begin position="139"/>
        <end position="164"/>
    </location>
</feature>
<dbReference type="InterPro" id="IPR034294">
    <property type="entry name" value="Aquaporin_transptr"/>
</dbReference>
<dbReference type="AlphaFoldDB" id="A0A6L6XNK5"/>
<keyword evidence="3 8" id="KW-0813">Transport</keyword>
<feature type="transmembrane region" description="Helical" evidence="10">
    <location>
        <begin position="45"/>
        <end position="67"/>
    </location>
</feature>
<feature type="region of interest" description="Disordered" evidence="9">
    <location>
        <begin position="291"/>
        <end position="334"/>
    </location>
</feature>
<dbReference type="CDD" id="cd00333">
    <property type="entry name" value="MIP"/>
    <property type="match status" value="1"/>
</dbReference>
<dbReference type="PANTHER" id="PTHR19139">
    <property type="entry name" value="AQUAPORIN TRANSPORTER"/>
    <property type="match status" value="1"/>
</dbReference>
<proteinExistence type="inferred from homology"/>
<evidence type="ECO:0000256" key="1">
    <source>
        <dbReference type="ARBA" id="ARBA00004651"/>
    </source>
</evidence>
<comment type="caution">
    <text evidence="11">The sequence shown here is derived from an EMBL/GenBank/DDBJ whole genome shotgun (WGS) entry which is preliminary data.</text>
</comment>
<dbReference type="InterPro" id="IPR023271">
    <property type="entry name" value="Aquaporin-like"/>
</dbReference>
<sequence>MTDSTISDTATDPTIQQKLAAEVIGTLVLVFFGCGSITYASTAGATFTITTIGLTFGLAIVVMVYAFGRISGGHFNPAVSVGAALSGRISWRQVGPYVLAQLVGAVVGALLLYVLMQGFETFDAEGSMGQNSFGDVGSGYAWWAAFLLEMLITFVFVTVILAVTDTRNEHPALAPLAIGLTLAAIHFVAIPATGTSANPARSIGPALFAGPDAIKQLWLFILAPVLGAAIAGLAYPLIFGRVGDPVPGSGISFSRPRTAAQVPGYAAPDQYQQQWSQPAAEPIVQDGWQWDPVGQQWHPVGSTPEQWRAQQAAEAAATDPGDPDDGGTRIRPPS</sequence>
<evidence type="ECO:0000256" key="6">
    <source>
        <dbReference type="ARBA" id="ARBA00022989"/>
    </source>
</evidence>
<keyword evidence="6 10" id="KW-1133">Transmembrane helix</keyword>
<dbReference type="GO" id="GO:0015250">
    <property type="term" value="F:water channel activity"/>
    <property type="evidence" value="ECO:0007669"/>
    <property type="project" value="TreeGrafter"/>
</dbReference>
<keyword evidence="4" id="KW-1003">Cell membrane</keyword>
<dbReference type="NCBIfam" id="TIGR00861">
    <property type="entry name" value="MIP"/>
    <property type="match status" value="1"/>
</dbReference>
<feature type="compositionally biased region" description="Low complexity" evidence="9">
    <location>
        <begin position="309"/>
        <end position="320"/>
    </location>
</feature>
<evidence type="ECO:0000313" key="12">
    <source>
        <dbReference type="Proteomes" id="UP000473525"/>
    </source>
</evidence>
<evidence type="ECO:0000256" key="7">
    <source>
        <dbReference type="ARBA" id="ARBA00023136"/>
    </source>
</evidence>
<dbReference type="RefSeq" id="WP_157341246.1">
    <property type="nucleotide sequence ID" value="NZ_WSEK01000004.1"/>
</dbReference>
<dbReference type="Proteomes" id="UP000473525">
    <property type="component" value="Unassembled WGS sequence"/>
</dbReference>
<keyword evidence="5 8" id="KW-0812">Transmembrane</keyword>
<keyword evidence="7 10" id="KW-0472">Membrane</keyword>
<dbReference type="SUPFAM" id="SSF81338">
    <property type="entry name" value="Aquaporin-like"/>
    <property type="match status" value="1"/>
</dbReference>
<evidence type="ECO:0000256" key="10">
    <source>
        <dbReference type="SAM" id="Phobius"/>
    </source>
</evidence>
<dbReference type="EMBL" id="WSEK01000004">
    <property type="protein sequence ID" value="MVQ48859.1"/>
    <property type="molecule type" value="Genomic_DNA"/>
</dbReference>
<dbReference type="InterPro" id="IPR000425">
    <property type="entry name" value="MIP"/>
</dbReference>
<evidence type="ECO:0000313" key="11">
    <source>
        <dbReference type="EMBL" id="MVQ48859.1"/>
    </source>
</evidence>
<comment type="similarity">
    <text evidence="2 8">Belongs to the MIP/aquaporin (TC 1.A.8) family.</text>
</comment>
<organism evidence="11 12">
    <name type="scientific">Nocardioides agri</name>
    <dbReference type="NCBI Taxonomy" id="2682843"/>
    <lineage>
        <taxon>Bacteria</taxon>
        <taxon>Bacillati</taxon>
        <taxon>Actinomycetota</taxon>
        <taxon>Actinomycetes</taxon>
        <taxon>Propionibacteriales</taxon>
        <taxon>Nocardioidaceae</taxon>
        <taxon>Nocardioides</taxon>
    </lineage>
</organism>
<evidence type="ECO:0000256" key="9">
    <source>
        <dbReference type="SAM" id="MobiDB-lite"/>
    </source>
</evidence>
<gene>
    <name evidence="11" type="ORF">GON03_06665</name>
</gene>
<keyword evidence="12" id="KW-1185">Reference proteome</keyword>
<dbReference type="PROSITE" id="PS00221">
    <property type="entry name" value="MIP"/>
    <property type="match status" value="1"/>
</dbReference>
<dbReference type="PRINTS" id="PR00783">
    <property type="entry name" value="MINTRINSICP"/>
</dbReference>